<evidence type="ECO:0000313" key="14">
    <source>
        <dbReference type="EnsemblMetazoa" id="AGAP029938-PA"/>
    </source>
</evidence>
<accession>A0A903XYH5</accession>
<dbReference type="GO" id="GO:0015280">
    <property type="term" value="F:ligand-gated sodium channel activity"/>
    <property type="evidence" value="ECO:0000318"/>
    <property type="project" value="GO_Central"/>
</dbReference>
<evidence type="ECO:0000256" key="5">
    <source>
        <dbReference type="ARBA" id="ARBA00022692"/>
    </source>
</evidence>
<feature type="transmembrane region" description="Helical" evidence="13">
    <location>
        <begin position="43"/>
        <end position="61"/>
    </location>
</feature>
<dbReference type="InterPro" id="IPR020903">
    <property type="entry name" value="ENaC_CS"/>
</dbReference>
<evidence type="ECO:0000256" key="9">
    <source>
        <dbReference type="ARBA" id="ARBA00023136"/>
    </source>
</evidence>
<evidence type="ECO:0000256" key="4">
    <source>
        <dbReference type="ARBA" id="ARBA00022461"/>
    </source>
</evidence>
<evidence type="ECO:0000256" key="13">
    <source>
        <dbReference type="SAM" id="Phobius"/>
    </source>
</evidence>
<evidence type="ECO:0000256" key="6">
    <source>
        <dbReference type="ARBA" id="ARBA00022989"/>
    </source>
</evidence>
<keyword evidence="3 12" id="KW-0813">Transport</keyword>
<evidence type="ECO:0000256" key="10">
    <source>
        <dbReference type="ARBA" id="ARBA00023201"/>
    </source>
</evidence>
<dbReference type="Pfam" id="PF00858">
    <property type="entry name" value="ASC"/>
    <property type="match status" value="1"/>
</dbReference>
<reference evidence="14" key="3">
    <citation type="submission" date="2022-10" db="UniProtKB">
        <authorList>
            <consortium name="EnsemblMetazoa"/>
        </authorList>
    </citation>
    <scope>IDENTIFICATION</scope>
    <source>
        <strain evidence="14">PEST</strain>
    </source>
</reference>
<dbReference type="PRINTS" id="PR01078">
    <property type="entry name" value="AMINACHANNEL"/>
</dbReference>
<evidence type="ECO:0000256" key="11">
    <source>
        <dbReference type="ARBA" id="ARBA00023303"/>
    </source>
</evidence>
<keyword evidence="4 12" id="KW-0894">Sodium channel</keyword>
<dbReference type="EMBL" id="AAAB01008823">
    <property type="status" value="NOT_ANNOTATED_CDS"/>
    <property type="molecule type" value="Genomic_DNA"/>
</dbReference>
<reference evidence="14 15" key="1">
    <citation type="journal article" date="2002" name="Science">
        <title>The genome sequence of the malaria mosquito Anopheles gambiae.</title>
        <authorList>
            <person name="Holt R.A."/>
            <person name="Subramanian G.M."/>
            <person name="Halpern A."/>
            <person name="Sutton G.G."/>
            <person name="Charlab R."/>
            <person name="Nusskern D.R."/>
            <person name="Wincker P."/>
            <person name="Clark A.G."/>
            <person name="Ribeiro J.M."/>
            <person name="Wides R."/>
            <person name="Salzberg S.L."/>
            <person name="Loftus B."/>
            <person name="Yandell M."/>
            <person name="Majoros W.H."/>
            <person name="Rusch D.B."/>
            <person name="Lai Z."/>
            <person name="Kraft C.L."/>
            <person name="Abril J.F."/>
            <person name="Anthouard V."/>
            <person name="Arensburger P."/>
            <person name="Atkinson P.W."/>
            <person name="Baden H."/>
            <person name="de Berardinis V."/>
            <person name="Baldwin D."/>
            <person name="Benes V."/>
            <person name="Biedler J."/>
            <person name="Blass C."/>
            <person name="Bolanos R."/>
            <person name="Boscus D."/>
            <person name="Barnstead M."/>
            <person name="Cai S."/>
            <person name="Center A."/>
            <person name="Chaturverdi K."/>
            <person name="Christophides G.K."/>
            <person name="Chrystal M.A."/>
            <person name="Clamp M."/>
            <person name="Cravchik A."/>
            <person name="Curwen V."/>
            <person name="Dana A."/>
            <person name="Delcher A."/>
            <person name="Dew I."/>
            <person name="Evans C.A."/>
            <person name="Flanigan M."/>
            <person name="Grundschober-Freimoser A."/>
            <person name="Friedli L."/>
            <person name="Gu Z."/>
            <person name="Guan P."/>
            <person name="Guigo R."/>
            <person name="Hillenmeyer M.E."/>
            <person name="Hladun S.L."/>
            <person name="Hogan J.R."/>
            <person name="Hong Y.S."/>
            <person name="Hoover J."/>
            <person name="Jaillon O."/>
            <person name="Ke Z."/>
            <person name="Kodira C."/>
            <person name="Kokoza E."/>
            <person name="Koutsos A."/>
            <person name="Letunic I."/>
            <person name="Levitsky A."/>
            <person name="Liang Y."/>
            <person name="Lin J.J."/>
            <person name="Lobo N.F."/>
            <person name="Lopez J.R."/>
            <person name="Malek J.A."/>
            <person name="McIntosh T.C."/>
            <person name="Meister S."/>
            <person name="Miller J."/>
            <person name="Mobarry C."/>
            <person name="Mongin E."/>
            <person name="Murphy S.D."/>
            <person name="O'Brochta D.A."/>
            <person name="Pfannkoch C."/>
            <person name="Qi R."/>
            <person name="Regier M.A."/>
            <person name="Remington K."/>
            <person name="Shao H."/>
            <person name="Sharakhova M.V."/>
            <person name="Sitter C.D."/>
            <person name="Shetty J."/>
            <person name="Smith T.J."/>
            <person name="Strong R."/>
            <person name="Sun J."/>
            <person name="Thomasova D."/>
            <person name="Ton L.Q."/>
            <person name="Topalis P."/>
            <person name="Tu Z."/>
            <person name="Unger M.F."/>
            <person name="Walenz B."/>
            <person name="Wang A."/>
            <person name="Wang J."/>
            <person name="Wang M."/>
            <person name="Wang X."/>
            <person name="Woodford K.J."/>
            <person name="Wortman J.R."/>
            <person name="Wu M."/>
            <person name="Yao A."/>
            <person name="Zdobnov E.M."/>
            <person name="Zhang H."/>
            <person name="Zhao Q."/>
            <person name="Zhao S."/>
            <person name="Zhu S.C."/>
            <person name="Zhimulev I."/>
            <person name="Coluzzi M."/>
            <person name="della Torre A."/>
            <person name="Roth C.W."/>
            <person name="Louis C."/>
            <person name="Kalush F."/>
            <person name="Mural R.J."/>
            <person name="Myers E.W."/>
            <person name="Adams M.D."/>
            <person name="Smith H.O."/>
            <person name="Broder S."/>
            <person name="Gardner M.J."/>
            <person name="Fraser C.M."/>
            <person name="Birney E."/>
            <person name="Bork P."/>
            <person name="Brey P.T."/>
            <person name="Venter J.C."/>
            <person name="Weissenbach J."/>
            <person name="Kafatos F.C."/>
            <person name="Collins F.H."/>
            <person name="Hoffman S.L."/>
        </authorList>
    </citation>
    <scope>NUCLEOTIDE SEQUENCE [LARGE SCALE GENOMIC DNA]</scope>
    <source>
        <strain evidence="14 15">PEST</strain>
    </source>
</reference>
<feature type="transmembrane region" description="Helical" evidence="13">
    <location>
        <begin position="475"/>
        <end position="501"/>
    </location>
</feature>
<proteinExistence type="inferred from homology"/>
<dbReference type="AlphaFoldDB" id="A0A903XYH5"/>
<comment type="similarity">
    <text evidence="2 12">Belongs to the amiloride-sensitive sodium channel (TC 1.A.6) family.</text>
</comment>
<name>A0A903XYH5_ANOGA</name>
<evidence type="ECO:0000256" key="2">
    <source>
        <dbReference type="ARBA" id="ARBA00007193"/>
    </source>
</evidence>
<keyword evidence="15" id="KW-1185">Reference proteome</keyword>
<dbReference type="EnsemblMetazoa" id="AGAP029938-RA">
    <property type="protein sequence ID" value="AGAP029938-PA"/>
    <property type="gene ID" value="AGAP029938"/>
</dbReference>
<dbReference type="GO" id="GO:0035725">
    <property type="term" value="P:sodium ion transmembrane transport"/>
    <property type="evidence" value="ECO:0000318"/>
    <property type="project" value="GO_Central"/>
</dbReference>
<dbReference type="PANTHER" id="PTHR11690">
    <property type="entry name" value="AMILORIDE-SENSITIVE SODIUM CHANNEL-RELATED"/>
    <property type="match status" value="1"/>
</dbReference>
<dbReference type="InterPro" id="IPR001873">
    <property type="entry name" value="ENaC"/>
</dbReference>
<keyword evidence="6 13" id="KW-1133">Transmembrane helix</keyword>
<dbReference type="PANTHER" id="PTHR11690:SF288">
    <property type="entry name" value="AMILORIDE-SENSITIVE NA+ CHANNEL-RELATED"/>
    <property type="match status" value="1"/>
</dbReference>
<keyword evidence="7" id="KW-0915">Sodium</keyword>
<reference evidence="14 15" key="2">
    <citation type="journal article" date="2004" name="Trends Parasitol.">
        <title>The Anopheles gambiae genome: an update.</title>
        <authorList>
            <person name="Mongin E."/>
            <person name="Louis C."/>
            <person name="Holt R.A."/>
            <person name="Birney E."/>
            <person name="Collins F.H."/>
        </authorList>
    </citation>
    <scope>NUCLEOTIDE SEQUENCE [LARGE SCALE GENOMIC DNA]</scope>
    <source>
        <strain evidence="14 15">PEST</strain>
    </source>
</reference>
<evidence type="ECO:0000256" key="7">
    <source>
        <dbReference type="ARBA" id="ARBA00023053"/>
    </source>
</evidence>
<evidence type="ECO:0000256" key="8">
    <source>
        <dbReference type="ARBA" id="ARBA00023065"/>
    </source>
</evidence>
<dbReference type="Gene3D" id="2.60.470.10">
    <property type="entry name" value="Acid-sensing ion channels like domains"/>
    <property type="match status" value="1"/>
</dbReference>
<evidence type="ECO:0000256" key="12">
    <source>
        <dbReference type="RuleBase" id="RU000679"/>
    </source>
</evidence>
<evidence type="ECO:0000313" key="15">
    <source>
        <dbReference type="Proteomes" id="UP000007062"/>
    </source>
</evidence>
<organism evidence="14 15">
    <name type="scientific">Anopheles gambiae</name>
    <name type="common">African malaria mosquito</name>
    <dbReference type="NCBI Taxonomy" id="7165"/>
    <lineage>
        <taxon>Eukaryota</taxon>
        <taxon>Metazoa</taxon>
        <taxon>Ecdysozoa</taxon>
        <taxon>Arthropoda</taxon>
        <taxon>Hexapoda</taxon>
        <taxon>Insecta</taxon>
        <taxon>Pterygota</taxon>
        <taxon>Neoptera</taxon>
        <taxon>Endopterygota</taxon>
        <taxon>Diptera</taxon>
        <taxon>Nematocera</taxon>
        <taxon>Culicoidea</taxon>
        <taxon>Culicidae</taxon>
        <taxon>Anophelinae</taxon>
        <taxon>Anopheles</taxon>
    </lineage>
</organism>
<keyword evidence="5 12" id="KW-0812">Transmembrane</keyword>
<keyword evidence="9 13" id="KW-0472">Membrane</keyword>
<evidence type="ECO:0000256" key="3">
    <source>
        <dbReference type="ARBA" id="ARBA00022448"/>
    </source>
</evidence>
<keyword evidence="8 12" id="KW-0406">Ion transport</keyword>
<keyword evidence="10 12" id="KW-0739">Sodium transport</keyword>
<comment type="subcellular location">
    <subcellularLocation>
        <location evidence="1">Membrane</location>
        <topology evidence="1">Multi-pass membrane protein</topology>
    </subcellularLocation>
</comment>
<keyword evidence="11 12" id="KW-0407">Ion channel</keyword>
<protein>
    <submittedName>
        <fullName evidence="14">Amiloride-sensitive sodium channel, other</fullName>
    </submittedName>
</protein>
<sequence>MPTSRRRLRRSVREEVFREYCTNSSIHGVRYFDRDERTTCERFWWLVVFLLSMLGCCVMIYKTYVKWNQTPIIVTFSEKTTPVWDIHFPAITICPETKVHTKTLNFTAEMNALLEDYNYINGTSDREAIDQLKAVAQLCNTMFHSKYGSLLQYLNNTDEDVVGMLKNLSLSRHGTLGLCQYCNQYMLCGEHLKETLTEEGFCYTFNMMPEEDIFRKSSLQTDYTYTESWFPFSEHETLTPLYARGAGLHAGLTLFLRQIKEDVDYMCTGFSQGYKLMIHDPGEYPQVSMRNMRIPFGHEISIALKPQMMITSQSAADFSWEKRQCFFNHERHLRYFKIYNQENCELECLTNVTQAMCGCVRFSMPRSNDTKVCPLSMFHCMTDVKWIVYDIDDPDRPVNEKITAMVNKCNCLPACSSISYDVETTQTTLDVEKFLRVNHEYDRSDKFYITTIAIYFKESYFITSKRSELYGWVDFLANCGGLLGLFMGVSILSLLEICYFITIRPFSVRSRIASAEKRKSNEVLNVMLPVITKRE</sequence>
<dbReference type="GO" id="GO:0005886">
    <property type="term" value="C:plasma membrane"/>
    <property type="evidence" value="ECO:0000318"/>
    <property type="project" value="GO_Central"/>
</dbReference>
<evidence type="ECO:0000256" key="1">
    <source>
        <dbReference type="ARBA" id="ARBA00004141"/>
    </source>
</evidence>
<dbReference type="Gene3D" id="1.10.287.770">
    <property type="entry name" value="YojJ-like"/>
    <property type="match status" value="1"/>
</dbReference>
<dbReference type="PROSITE" id="PS01206">
    <property type="entry name" value="ASC"/>
    <property type="match status" value="1"/>
</dbReference>
<dbReference type="VEuPathDB" id="VectorBase:AGAMI1_004671"/>
<dbReference type="Proteomes" id="UP000007062">
    <property type="component" value="Chromosome 3L"/>
</dbReference>